<evidence type="ECO:0000313" key="2">
    <source>
        <dbReference type="Proteomes" id="UP000010093"/>
    </source>
</evidence>
<evidence type="ECO:0000313" key="1">
    <source>
        <dbReference type="EMBL" id="AFD55246.1"/>
    </source>
</evidence>
<gene>
    <name evidence="1" type="ORF">RA0C_0238</name>
</gene>
<dbReference type="HOGENOM" id="CLU_3257171_0_0_10"/>
<name>H8MC12_RIEAD</name>
<reference evidence="1 2" key="1">
    <citation type="journal article" date="2012" name="J. Bacteriol.">
        <title>Complete genome sequence of Riemerella anatipestifer reference strain.</title>
        <authorList>
            <person name="Wang X."/>
            <person name="Zhu D."/>
            <person name="Wang M."/>
            <person name="Cheng A."/>
            <person name="Jia R."/>
            <person name="Zhou Y."/>
            <person name="Chen Z."/>
            <person name="Luo Q."/>
            <person name="Liu F."/>
            <person name="Wang Y."/>
            <person name="Chen X.Y."/>
        </authorList>
    </citation>
    <scope>NUCLEOTIDE SEQUENCE [LARGE SCALE GENOMIC DNA]</scope>
    <source>
        <strain evidence="2">DSM 15868</strain>
    </source>
</reference>
<dbReference type="EMBL" id="CP003388">
    <property type="protein sequence ID" value="AFD55246.1"/>
    <property type="molecule type" value="Genomic_DNA"/>
</dbReference>
<proteinExistence type="predicted"/>
<dbReference type="AlphaFoldDB" id="H8MC12"/>
<organism evidence="1 2">
    <name type="scientific">Riemerella anatipestifer (strain ATCC 11845 / DSM 15868 / JCM 9532 / NCTC 11014)</name>
    <dbReference type="NCBI Taxonomy" id="693978"/>
    <lineage>
        <taxon>Bacteria</taxon>
        <taxon>Pseudomonadati</taxon>
        <taxon>Bacteroidota</taxon>
        <taxon>Flavobacteriia</taxon>
        <taxon>Flavobacteriales</taxon>
        <taxon>Weeksellaceae</taxon>
        <taxon>Riemerella</taxon>
    </lineage>
</organism>
<dbReference type="Proteomes" id="UP000010093">
    <property type="component" value="Chromosome"/>
</dbReference>
<dbReference type="KEGG" id="rai:RA0C_0238"/>
<dbReference type="PATRIC" id="fig|693978.17.peg.247"/>
<sequence>MMGLKNRPLISISIFISTTKNSIFLMNLNIIDFQKVKNFSQK</sequence>
<accession>H8MC12</accession>
<protein>
    <submittedName>
        <fullName evidence="1">Uncharacterized protein</fullName>
    </submittedName>
</protein>